<feature type="modified residue" description="Pyruvic acid (Cys)" evidence="2">
    <location>
        <position position="241"/>
    </location>
</feature>
<dbReference type="Proteomes" id="UP000242329">
    <property type="component" value="Unassembled WGS sequence"/>
</dbReference>
<name>A0A1M5SH73_9FIRM</name>
<keyword evidence="2" id="KW-0670">Pyruvate</keyword>
<dbReference type="InterPro" id="IPR015417">
    <property type="entry name" value="Gly_reductase_pB_sua/b"/>
</dbReference>
<evidence type="ECO:0000313" key="4">
    <source>
        <dbReference type="Proteomes" id="UP000242329"/>
    </source>
</evidence>
<dbReference type="EMBL" id="FQWY01000085">
    <property type="protein sequence ID" value="SHH37841.1"/>
    <property type="molecule type" value="Genomic_DNA"/>
</dbReference>
<dbReference type="RefSeq" id="WP_073093623.1">
    <property type="nucleotide sequence ID" value="NZ_FQWY01000085.1"/>
</dbReference>
<sequence>MRLELGNIHVKDVRFGDKTEFKDGVVYINKEELLKEIQDERFSKIDVEIVRPGDSVRICPVKDVLEPRVKVSGNGQVFPGFFGNAEIVGSGRTHVLKGMTVLTVGKIVGFQEGIIDMTGPGADYTPFSKTINVVVLVDKVEGLQQHEHEAAVRMAGLKATRYIAEVARNVEPDEIKVYETKPLFEQLKEYPDLPKVAYVYMLQSQGLMHDTYLYGVDAKQILPTFIYPTEVMDGAIISGNCVSSCDKNTTFHHMNNPIIYDLYERHGKDYNFIGVICTNENVTLLDKERSSNFTAKLVEYLGVDGVIISEEGFGNPDADLIMNCRKIAALGVKTVCVTDEYAGRDGASQSLADSHPSADAVVSGGNANEVITLPKLDRVIGYIDAVNVIAGGFDGSLAEDGSITVEIQAITGATNELGYNKMGALGF</sequence>
<reference evidence="4" key="1">
    <citation type="submission" date="2016-11" db="EMBL/GenBank/DDBJ databases">
        <authorList>
            <person name="Varghese N."/>
            <person name="Submissions S."/>
        </authorList>
    </citation>
    <scope>NUCLEOTIDE SEQUENCE [LARGE SCALE GENOMIC DNA]</scope>
    <source>
        <strain evidence="4">DSM 11003</strain>
    </source>
</reference>
<evidence type="ECO:0000256" key="2">
    <source>
        <dbReference type="PIRSR" id="PIRSR011588-51"/>
    </source>
</evidence>
<accession>A0A1M5SH73</accession>
<feature type="active site" description="Schiff-base intermediate with substrate; via pyruvic acid" evidence="1">
    <location>
        <position position="241"/>
    </location>
</feature>
<dbReference type="STRING" id="1123382.SAMN02745221_02225"/>
<gene>
    <name evidence="3" type="ORF">SAMN02745221_02225</name>
</gene>
<dbReference type="OrthoDB" id="5808629at2"/>
<organism evidence="3 4">
    <name type="scientific">Thermosyntropha lipolytica DSM 11003</name>
    <dbReference type="NCBI Taxonomy" id="1123382"/>
    <lineage>
        <taxon>Bacteria</taxon>
        <taxon>Bacillati</taxon>
        <taxon>Bacillota</taxon>
        <taxon>Clostridia</taxon>
        <taxon>Eubacteriales</taxon>
        <taxon>Syntrophomonadaceae</taxon>
        <taxon>Thermosyntropha</taxon>
    </lineage>
</organism>
<protein>
    <submittedName>
        <fullName evidence="3">Glycine reductase</fullName>
    </submittedName>
</protein>
<dbReference type="PIRSF" id="PIRSF011588">
    <property type="entry name" value="Gly_sarc_betain_red_a/b"/>
    <property type="match status" value="1"/>
</dbReference>
<keyword evidence="4" id="KW-1185">Reference proteome</keyword>
<keyword evidence="1" id="KW-0704">Schiff base</keyword>
<dbReference type="AlphaFoldDB" id="A0A1M5SH73"/>
<dbReference type="GO" id="GO:0050485">
    <property type="term" value="F:oxidoreductase activity, acting on X-H and Y-H to form an X-Y bond, with a disulfide as acceptor"/>
    <property type="evidence" value="ECO:0007669"/>
    <property type="project" value="InterPro"/>
</dbReference>
<dbReference type="Pfam" id="PF09338">
    <property type="entry name" value="Gly_reductase"/>
    <property type="match status" value="1"/>
</dbReference>
<evidence type="ECO:0000256" key="1">
    <source>
        <dbReference type="PIRSR" id="PIRSR011588-50"/>
    </source>
</evidence>
<evidence type="ECO:0000313" key="3">
    <source>
        <dbReference type="EMBL" id="SHH37841.1"/>
    </source>
</evidence>
<dbReference type="InterPro" id="IPR016585">
    <property type="entry name" value="Gly/sarc/bet_Rdtase_B_asu/bsu"/>
</dbReference>
<proteinExistence type="predicted"/>